<evidence type="ECO:0000256" key="10">
    <source>
        <dbReference type="SAM" id="SignalP"/>
    </source>
</evidence>
<evidence type="ECO:0000256" key="8">
    <source>
        <dbReference type="PROSITE-ProRule" id="PRU01360"/>
    </source>
</evidence>
<accession>A0ABR6W421</accession>
<dbReference type="RefSeq" id="WP_186736701.1">
    <property type="nucleotide sequence ID" value="NZ_VFIA01000006.1"/>
</dbReference>
<keyword evidence="7 8" id="KW-0998">Cell outer membrane</keyword>
<dbReference type="Gene3D" id="2.40.170.20">
    <property type="entry name" value="TonB-dependent receptor, beta-barrel domain"/>
    <property type="match status" value="1"/>
</dbReference>
<evidence type="ECO:0000256" key="3">
    <source>
        <dbReference type="ARBA" id="ARBA00022452"/>
    </source>
</evidence>
<dbReference type="InterPro" id="IPR036942">
    <property type="entry name" value="Beta-barrel_TonB_sf"/>
</dbReference>
<evidence type="ECO:0000256" key="5">
    <source>
        <dbReference type="ARBA" id="ARBA00023077"/>
    </source>
</evidence>
<dbReference type="Gene3D" id="2.60.40.1120">
    <property type="entry name" value="Carboxypeptidase-like, regulatory domain"/>
    <property type="match status" value="1"/>
</dbReference>
<dbReference type="SUPFAM" id="SSF56935">
    <property type="entry name" value="Porins"/>
    <property type="match status" value="1"/>
</dbReference>
<dbReference type="InterPro" id="IPR008969">
    <property type="entry name" value="CarboxyPept-like_regulatory"/>
</dbReference>
<comment type="caution">
    <text evidence="13">The sequence shown here is derived from an EMBL/GenBank/DDBJ whole genome shotgun (WGS) entry which is preliminary data.</text>
</comment>
<protein>
    <submittedName>
        <fullName evidence="13">Iron complex outermembrane receptor protein</fullName>
    </submittedName>
</protein>
<dbReference type="PROSITE" id="PS52016">
    <property type="entry name" value="TONB_DEPENDENT_REC_3"/>
    <property type="match status" value="1"/>
</dbReference>
<evidence type="ECO:0000256" key="1">
    <source>
        <dbReference type="ARBA" id="ARBA00004571"/>
    </source>
</evidence>
<keyword evidence="14" id="KW-1185">Reference proteome</keyword>
<dbReference type="InterPro" id="IPR000531">
    <property type="entry name" value="Beta-barrel_TonB"/>
</dbReference>
<evidence type="ECO:0000259" key="11">
    <source>
        <dbReference type="Pfam" id="PF00593"/>
    </source>
</evidence>
<evidence type="ECO:0000256" key="6">
    <source>
        <dbReference type="ARBA" id="ARBA00023136"/>
    </source>
</evidence>
<dbReference type="PANTHER" id="PTHR47234:SF3">
    <property type="entry name" value="SECRETIN_TONB SHORT N-TERMINAL DOMAIN-CONTAINING PROTEIN"/>
    <property type="match status" value="1"/>
</dbReference>
<sequence>MITFTRRVSILFIIFGCSLLATAAALAQGVRGRVTDATTGIALPGVTVIAVGGTSGTTTDANGDYTLSLGTGSYTLRASFVGFEPVTNPAQVSTGEPVTVNFSLKEQLATLSEVVVVGSRSTQARTSTETVAPVDVIQSRDLVATGQVEPTQQLNFVAPSFNSSRQTIADGTDHIDPASIRGLGPDQVLVLLNGKRQHNTALINVNGTVGRGSVGTDLNAIPSAAIERIEVLRDGASSQYGSDAIAGVINLRLKERPGTSVNAQIGQQYAGDGGVAQIGLNQGFKLKGNGFLSLTAEFRHRGATNRAGDYTGPVYVNWNAGRNTVNGVPETDAAYVARRQGLYDQDQTLIQQNGFDRSRNIQAGNSRVENAGFFLNARVPLGAKASFYATGGLNYRRGLATGLFRYPYQTTQVIPELFPNGFLPNIQSTINDQSMLVGVNGESNGWRWDVSNVYGGNAFRFDVTNSNNASLQYLGTTNNPTEFYAGTLSFYQNTSDASAAKDFGTQLGLKTFNVAVGLNYRNDRYGIRPGEAASYLNFSPQSGKVGGAQVFPGYQPSNAVMATRNVYGAYVDIESDITDRLLVNTAGRYEYYNDFGGNVAGKLAARYKFGEAFSLRGTISNGFRAPSLHQRYFSAVSTVFVSTGQGLEPRQTGTYRNDSPIAQAFGVPPLTAEQSTNYSLGITSRPLANISITVDAYQIDIRNRIIYSNQFNRGTSGAGLIVANILNGAGQQDVNAAQFFANAVNTRTQGIDVVIATSPRLATGTLDVTLAANVNRTQVRGEIRRPANLPADAQLGNSLFNRQDSARLTLAQPKNKISLTGNYRLRKIGAVLRFTHFGEVVSFDPINPVLDETFSPRLVTDFSVSYRFMPAVTLTLGANNLFDVYPDKLQKAQYATPERFGSAVADNTSFGRFVYSRSATQFGANGGYYFLNVSANF</sequence>
<dbReference type="SUPFAM" id="SSF49464">
    <property type="entry name" value="Carboxypeptidase regulatory domain-like"/>
    <property type="match status" value="1"/>
</dbReference>
<feature type="domain" description="TonB-dependent receptor-like beta-barrel" evidence="11">
    <location>
        <begin position="394"/>
        <end position="881"/>
    </location>
</feature>
<keyword evidence="10" id="KW-0732">Signal</keyword>
<evidence type="ECO:0000256" key="9">
    <source>
        <dbReference type="RuleBase" id="RU003357"/>
    </source>
</evidence>
<evidence type="ECO:0000256" key="2">
    <source>
        <dbReference type="ARBA" id="ARBA00022448"/>
    </source>
</evidence>
<keyword evidence="13" id="KW-0675">Receptor</keyword>
<keyword evidence="6 8" id="KW-0472">Membrane</keyword>
<dbReference type="InterPro" id="IPR039426">
    <property type="entry name" value="TonB-dep_rcpt-like"/>
</dbReference>
<evidence type="ECO:0000259" key="12">
    <source>
        <dbReference type="Pfam" id="PF07715"/>
    </source>
</evidence>
<evidence type="ECO:0000256" key="7">
    <source>
        <dbReference type="ARBA" id="ARBA00023237"/>
    </source>
</evidence>
<evidence type="ECO:0000256" key="4">
    <source>
        <dbReference type="ARBA" id="ARBA00022692"/>
    </source>
</evidence>
<dbReference type="Pfam" id="PF13715">
    <property type="entry name" value="CarbopepD_reg_2"/>
    <property type="match status" value="1"/>
</dbReference>
<organism evidence="13 14">
    <name type="scientific">Spirosoma utsteinense</name>
    <dbReference type="NCBI Taxonomy" id="2585773"/>
    <lineage>
        <taxon>Bacteria</taxon>
        <taxon>Pseudomonadati</taxon>
        <taxon>Bacteroidota</taxon>
        <taxon>Cytophagia</taxon>
        <taxon>Cytophagales</taxon>
        <taxon>Cytophagaceae</taxon>
        <taxon>Spirosoma</taxon>
    </lineage>
</organism>
<evidence type="ECO:0000313" key="13">
    <source>
        <dbReference type="EMBL" id="MBC3790888.1"/>
    </source>
</evidence>
<dbReference type="EMBL" id="VFIA01000006">
    <property type="protein sequence ID" value="MBC3790888.1"/>
    <property type="molecule type" value="Genomic_DNA"/>
</dbReference>
<dbReference type="InterPro" id="IPR037066">
    <property type="entry name" value="Plug_dom_sf"/>
</dbReference>
<feature type="chain" id="PRO_5045085411" evidence="10">
    <location>
        <begin position="24"/>
        <end position="937"/>
    </location>
</feature>
<dbReference type="Proteomes" id="UP000700732">
    <property type="component" value="Unassembled WGS sequence"/>
</dbReference>
<feature type="signal peptide" evidence="10">
    <location>
        <begin position="1"/>
        <end position="23"/>
    </location>
</feature>
<keyword evidence="4 8" id="KW-0812">Transmembrane</keyword>
<comment type="similarity">
    <text evidence="8 9">Belongs to the TonB-dependent receptor family.</text>
</comment>
<keyword evidence="2 8" id="KW-0813">Transport</keyword>
<dbReference type="Pfam" id="PF07715">
    <property type="entry name" value="Plug"/>
    <property type="match status" value="1"/>
</dbReference>
<dbReference type="InterPro" id="IPR012910">
    <property type="entry name" value="Plug_dom"/>
</dbReference>
<keyword evidence="3 8" id="KW-1134">Transmembrane beta strand</keyword>
<proteinExistence type="inferred from homology"/>
<comment type="subcellular location">
    <subcellularLocation>
        <location evidence="1 8">Cell outer membrane</location>
        <topology evidence="1 8">Multi-pass membrane protein</topology>
    </subcellularLocation>
</comment>
<feature type="domain" description="TonB-dependent receptor plug" evidence="12">
    <location>
        <begin position="129"/>
        <end position="248"/>
    </location>
</feature>
<reference evidence="13 14" key="1">
    <citation type="submission" date="2019-06" db="EMBL/GenBank/DDBJ databases">
        <title>Spirosoma utsteinense sp. nov. isolated from Antarctic ice-free soils.</title>
        <authorList>
            <person name="Tahon G."/>
        </authorList>
    </citation>
    <scope>NUCLEOTIDE SEQUENCE [LARGE SCALE GENOMIC DNA]</scope>
    <source>
        <strain evidence="13 14">LMG 31447</strain>
    </source>
</reference>
<keyword evidence="5 9" id="KW-0798">TonB box</keyword>
<name>A0ABR6W421_9BACT</name>
<gene>
    <name evidence="13" type="ORF">FH603_1385</name>
</gene>
<dbReference type="Gene3D" id="2.170.130.10">
    <property type="entry name" value="TonB-dependent receptor, plug domain"/>
    <property type="match status" value="1"/>
</dbReference>
<evidence type="ECO:0000313" key="14">
    <source>
        <dbReference type="Proteomes" id="UP000700732"/>
    </source>
</evidence>
<dbReference type="Pfam" id="PF00593">
    <property type="entry name" value="TonB_dep_Rec_b-barrel"/>
    <property type="match status" value="1"/>
</dbReference>
<dbReference type="PANTHER" id="PTHR47234">
    <property type="match status" value="1"/>
</dbReference>